<accession>A0A0G4H5K4</accession>
<dbReference type="Pfam" id="PF03151">
    <property type="entry name" value="TPT"/>
    <property type="match status" value="1"/>
</dbReference>
<keyword evidence="2 6" id="KW-0812">Transmembrane</keyword>
<dbReference type="VEuPathDB" id="CryptoDB:Vbra_22455"/>
<dbReference type="OrthoDB" id="5547497at2759"/>
<dbReference type="Proteomes" id="UP000041254">
    <property type="component" value="Unassembled WGS sequence"/>
</dbReference>
<protein>
    <recommendedName>
        <fullName evidence="7">Sugar phosphate transporter domain-containing protein</fullName>
    </recommendedName>
</protein>
<feature type="compositionally biased region" description="Low complexity" evidence="5">
    <location>
        <begin position="403"/>
        <end position="412"/>
    </location>
</feature>
<dbReference type="InParanoid" id="A0A0G4H5K4"/>
<proteinExistence type="predicted"/>
<keyword evidence="9" id="KW-1185">Reference proteome</keyword>
<evidence type="ECO:0000256" key="6">
    <source>
        <dbReference type="SAM" id="Phobius"/>
    </source>
</evidence>
<dbReference type="InterPro" id="IPR004853">
    <property type="entry name" value="Sugar_P_trans_dom"/>
</dbReference>
<dbReference type="InterPro" id="IPR037185">
    <property type="entry name" value="EmrE-like"/>
</dbReference>
<feature type="region of interest" description="Disordered" evidence="5">
    <location>
        <begin position="335"/>
        <end position="412"/>
    </location>
</feature>
<dbReference type="GO" id="GO:0016020">
    <property type="term" value="C:membrane"/>
    <property type="evidence" value="ECO:0007669"/>
    <property type="project" value="UniProtKB-SubCell"/>
</dbReference>
<dbReference type="InterPro" id="IPR050186">
    <property type="entry name" value="TPT_transporter"/>
</dbReference>
<dbReference type="SUPFAM" id="SSF103481">
    <property type="entry name" value="Multidrug resistance efflux transporter EmrE"/>
    <property type="match status" value="2"/>
</dbReference>
<feature type="transmembrane region" description="Helical" evidence="6">
    <location>
        <begin position="97"/>
        <end position="115"/>
    </location>
</feature>
<feature type="compositionally biased region" description="Low complexity" evidence="5">
    <location>
        <begin position="371"/>
        <end position="391"/>
    </location>
</feature>
<evidence type="ECO:0000259" key="7">
    <source>
        <dbReference type="Pfam" id="PF03151"/>
    </source>
</evidence>
<feature type="transmembrane region" description="Helical" evidence="6">
    <location>
        <begin position="127"/>
        <end position="145"/>
    </location>
</feature>
<feature type="transmembrane region" description="Helical" evidence="6">
    <location>
        <begin position="278"/>
        <end position="300"/>
    </location>
</feature>
<feature type="transmembrane region" description="Helical" evidence="6">
    <location>
        <begin position="152"/>
        <end position="170"/>
    </location>
</feature>
<sequence>MKMAAAEKNTKSGTEPSNGGTGGHVEMVVFSIAFYCAVSLCIVFLNYTIFTDTLPYPVFVSWFQQAMGLVVFVAIGWIGQFVPSLAFWKPYSFKWHLAVRVLPLTVVFVAMIGFSNTCLKHVQVSTYQVARSLTIVFNIVLSYVILGQRSSLMTIVACLVVVSGFIVGSLDPSTLSLMGILTGSMASFFQAIYMVQIKNVLRHVDGDQNVLMSYNLTLSAVLFVPVIFIAQEEKFYEALPFELTWDAANVWGSLCASGILSVLIAIASYLCVKHTSPLTFNVVGYAKACLQSIGGIIFFADMVTPKSLLGICLTLGGSIGYGQVKFAERQAAMRASSSTTSKDKEGGMSTPLTDISTEAGSDQEGSLRNKGSNTTTSTGSSNGGSEPSTSPLLATGKNKPRNGRNNNGDSNV</sequence>
<evidence type="ECO:0000256" key="4">
    <source>
        <dbReference type="ARBA" id="ARBA00023136"/>
    </source>
</evidence>
<feature type="transmembrane region" description="Helical" evidence="6">
    <location>
        <begin position="209"/>
        <end position="230"/>
    </location>
</feature>
<dbReference type="OMA" id="WVRYQER"/>
<evidence type="ECO:0000313" key="9">
    <source>
        <dbReference type="Proteomes" id="UP000041254"/>
    </source>
</evidence>
<keyword evidence="4 6" id="KW-0472">Membrane</keyword>
<feature type="domain" description="Sugar phosphate transporter" evidence="7">
    <location>
        <begin position="33"/>
        <end position="321"/>
    </location>
</feature>
<evidence type="ECO:0000256" key="1">
    <source>
        <dbReference type="ARBA" id="ARBA00004141"/>
    </source>
</evidence>
<keyword evidence="3 6" id="KW-1133">Transmembrane helix</keyword>
<evidence type="ECO:0000256" key="3">
    <source>
        <dbReference type="ARBA" id="ARBA00022989"/>
    </source>
</evidence>
<dbReference type="AlphaFoldDB" id="A0A0G4H5K4"/>
<feature type="transmembrane region" description="Helical" evidence="6">
    <location>
        <begin position="250"/>
        <end position="271"/>
    </location>
</feature>
<feature type="transmembrane region" description="Helical" evidence="6">
    <location>
        <begin position="62"/>
        <end position="85"/>
    </location>
</feature>
<feature type="compositionally biased region" description="Polar residues" evidence="5">
    <location>
        <begin position="350"/>
        <end position="370"/>
    </location>
</feature>
<evidence type="ECO:0000313" key="8">
    <source>
        <dbReference type="EMBL" id="CEM39086.1"/>
    </source>
</evidence>
<name>A0A0G4H5K4_VITBC</name>
<comment type="subcellular location">
    <subcellularLocation>
        <location evidence="1">Membrane</location>
        <topology evidence="1">Multi-pass membrane protein</topology>
    </subcellularLocation>
</comment>
<evidence type="ECO:0000256" key="2">
    <source>
        <dbReference type="ARBA" id="ARBA00022692"/>
    </source>
</evidence>
<dbReference type="PANTHER" id="PTHR11132">
    <property type="entry name" value="SOLUTE CARRIER FAMILY 35"/>
    <property type="match status" value="1"/>
</dbReference>
<dbReference type="EMBL" id="CDMY01001023">
    <property type="protein sequence ID" value="CEM39086.1"/>
    <property type="molecule type" value="Genomic_DNA"/>
</dbReference>
<organism evidence="8 9">
    <name type="scientific">Vitrella brassicaformis (strain CCMP3155)</name>
    <dbReference type="NCBI Taxonomy" id="1169540"/>
    <lineage>
        <taxon>Eukaryota</taxon>
        <taxon>Sar</taxon>
        <taxon>Alveolata</taxon>
        <taxon>Colpodellida</taxon>
        <taxon>Vitrellaceae</taxon>
        <taxon>Vitrella</taxon>
    </lineage>
</organism>
<feature type="transmembrane region" description="Helical" evidence="6">
    <location>
        <begin position="27"/>
        <end position="50"/>
    </location>
</feature>
<gene>
    <name evidence="8" type="ORF">Vbra_22455</name>
</gene>
<feature type="transmembrane region" description="Helical" evidence="6">
    <location>
        <begin position="176"/>
        <end position="197"/>
    </location>
</feature>
<dbReference type="PhylomeDB" id="A0A0G4H5K4"/>
<reference evidence="8 9" key="1">
    <citation type="submission" date="2014-11" db="EMBL/GenBank/DDBJ databases">
        <authorList>
            <person name="Zhu J."/>
            <person name="Qi W."/>
            <person name="Song R."/>
        </authorList>
    </citation>
    <scope>NUCLEOTIDE SEQUENCE [LARGE SCALE GENOMIC DNA]</scope>
</reference>
<evidence type="ECO:0000256" key="5">
    <source>
        <dbReference type="SAM" id="MobiDB-lite"/>
    </source>
</evidence>
<dbReference type="FunCoup" id="A0A0G4H5K4">
    <property type="interactions" value="41"/>
</dbReference>